<proteinExistence type="predicted"/>
<name>A0A212JQT7_9FIRM</name>
<sequence>MLAEKKGRKGWYKLDNAGVLYSAIQREKYSSVYRFSAVMTETVDPVVLQRAVDKTMPRFPGFRVHMKRGAFWCYFEPNEEPGPFVKKDIANPCQPIRAKEDNGWLVRFFYYEKRISLEVFHAISDGGGALIFFRTLLAVYLRERGYAVPNGNGVLDVDEPPRREEIEDSYSKYATGKVRRGGWQKTAYPNTSEPEPFYTLNVTMGFLPVDRLKEVAKGYGASITEYLAATLIEAILENQRAEGNRRELPVALAIPINLRPWFESATLRNFIITIRPCIDPAMGEYTFREIVEYVHHFMRLNINRQQMRSAFTGNVRFTTNPFLQVIPVVLKNPVMALSYKLVGVRPFSATYTNPGPFMVPDEMRPHIRRMEVILGQATRPSPHCASISYGNTMEITFAGTGVSSETERRFFTHLVKEGIPVKVESNREN</sequence>
<accession>A0A212JQT7</accession>
<reference evidence="1" key="1">
    <citation type="submission" date="2016-04" db="EMBL/GenBank/DDBJ databases">
        <authorList>
            <person name="Evans L.H."/>
            <person name="Alamgir A."/>
            <person name="Owens N."/>
            <person name="Weber N.D."/>
            <person name="Virtaneva K."/>
            <person name="Barbian K."/>
            <person name="Babar A."/>
            <person name="Rosenke K."/>
        </authorList>
    </citation>
    <scope>NUCLEOTIDE SEQUENCE</scope>
    <source>
        <strain evidence="1">86</strain>
    </source>
</reference>
<evidence type="ECO:0000313" key="1">
    <source>
        <dbReference type="EMBL" id="SBW01834.1"/>
    </source>
</evidence>
<gene>
    <name evidence="1" type="ORF">KL86CLO1_11552</name>
</gene>
<organism evidence="1">
    <name type="scientific">uncultured Eubacteriales bacterium</name>
    <dbReference type="NCBI Taxonomy" id="172733"/>
    <lineage>
        <taxon>Bacteria</taxon>
        <taxon>Bacillati</taxon>
        <taxon>Bacillota</taxon>
        <taxon>Clostridia</taxon>
        <taxon>Eubacteriales</taxon>
        <taxon>environmental samples</taxon>
    </lineage>
</organism>
<protein>
    <recommendedName>
        <fullName evidence="2">Alcohol acetyltransferase</fullName>
    </recommendedName>
</protein>
<dbReference type="AlphaFoldDB" id="A0A212JQT7"/>
<dbReference type="EMBL" id="FLUN01000001">
    <property type="protein sequence ID" value="SBW01834.1"/>
    <property type="molecule type" value="Genomic_DNA"/>
</dbReference>
<evidence type="ECO:0008006" key="2">
    <source>
        <dbReference type="Google" id="ProtNLM"/>
    </source>
</evidence>